<evidence type="ECO:0000259" key="2">
    <source>
        <dbReference type="Pfam" id="PF02120"/>
    </source>
</evidence>
<evidence type="ECO:0000256" key="1">
    <source>
        <dbReference type="SAM" id="MobiDB-lite"/>
    </source>
</evidence>
<dbReference type="Gene3D" id="3.30.750.140">
    <property type="match status" value="1"/>
</dbReference>
<gene>
    <name evidence="3" type="ORF">SPPYR_3539</name>
</gene>
<keyword evidence="3" id="KW-0969">Cilium</keyword>
<dbReference type="KEGG" id="sphu:SPPYR_3539"/>
<dbReference type="CDD" id="cd17470">
    <property type="entry name" value="T3SS_Flik_C"/>
    <property type="match status" value="1"/>
</dbReference>
<feature type="compositionally biased region" description="Basic and acidic residues" evidence="1">
    <location>
        <begin position="367"/>
        <end position="387"/>
    </location>
</feature>
<dbReference type="InterPro" id="IPR021136">
    <property type="entry name" value="Flagellar_hook_control-like_C"/>
</dbReference>
<proteinExistence type="predicted"/>
<protein>
    <submittedName>
        <fullName evidence="3">Flagellar hook-length control protein</fullName>
    </submittedName>
</protein>
<name>A0A1Y5Q597_9SPHN</name>
<evidence type="ECO:0000313" key="3">
    <source>
        <dbReference type="EMBL" id="SBV34654.1"/>
    </source>
</evidence>
<keyword evidence="3" id="KW-0282">Flagellum</keyword>
<feature type="region of interest" description="Disordered" evidence="1">
    <location>
        <begin position="336"/>
        <end position="387"/>
    </location>
</feature>
<reference evidence="3" key="1">
    <citation type="submission" date="2016-03" db="EMBL/GenBank/DDBJ databases">
        <authorList>
            <person name="Ploux O."/>
        </authorList>
    </citation>
    <scope>NUCLEOTIDE SEQUENCE</scope>
    <source>
        <strain evidence="3">UC10</strain>
    </source>
</reference>
<dbReference type="RefSeq" id="WP_295321623.1">
    <property type="nucleotide sequence ID" value="NZ_LT598653.1"/>
</dbReference>
<dbReference type="Pfam" id="PF02120">
    <property type="entry name" value="Flg_hook"/>
    <property type="match status" value="1"/>
</dbReference>
<sequence length="387" mass="38960">MMSAPALPQPQGAMPAGFATFLANIGQLPDGGSENSGFDQLLAAAPVAAAPATSAAATIKFDPAPGADAVVPQIDTPPLEDSVRVEAPVVKTEPAEADAAALAATLLVALGGGAPGSATASGKPVSIEAEADAAPDTAEMGDAVPNAAPATDPAAIVAAAFPTAAKPARPVEASQVRAETDAPATPVVPRPRDPATPMPVLTGAEAPAAKPVDAAPSMTILFAQPAAPGATVAAVATAPVQLAERVLDMDSDGAWIDQLARDIAATRSDSGDISFRLMPRHLGRLDVAMQMGDEGVALKMDTHHEATATIVTAAQGRLVEELRQQGVRVAGAEVTCTPGETGRQSQGQGRGTAPDPAHLIETATQRAEPRPETDSEGRAADRRGRFA</sequence>
<dbReference type="AlphaFoldDB" id="A0A1Y5Q597"/>
<feature type="region of interest" description="Disordered" evidence="1">
    <location>
        <begin position="170"/>
        <end position="194"/>
    </location>
</feature>
<dbReference type="EMBL" id="LT598653">
    <property type="protein sequence ID" value="SBV34654.1"/>
    <property type="molecule type" value="Genomic_DNA"/>
</dbReference>
<organism evidence="3">
    <name type="scientific">uncultured Sphingopyxis sp</name>
    <dbReference type="NCBI Taxonomy" id="310581"/>
    <lineage>
        <taxon>Bacteria</taxon>
        <taxon>Pseudomonadati</taxon>
        <taxon>Pseudomonadota</taxon>
        <taxon>Alphaproteobacteria</taxon>
        <taxon>Sphingomonadales</taxon>
        <taxon>Sphingomonadaceae</taxon>
        <taxon>Sphingopyxis</taxon>
        <taxon>environmental samples</taxon>
    </lineage>
</organism>
<keyword evidence="3" id="KW-0966">Cell projection</keyword>
<accession>A0A1Y5Q597</accession>
<dbReference type="InterPro" id="IPR038610">
    <property type="entry name" value="FliK-like_C_sf"/>
</dbReference>
<feature type="domain" description="Flagellar hook-length control protein-like C-terminal" evidence="2">
    <location>
        <begin position="263"/>
        <end position="335"/>
    </location>
</feature>